<dbReference type="KEGG" id="dalk:DSCA_12990"/>
<name>A0A5K7YHN2_9BACT</name>
<gene>
    <name evidence="1" type="ORF">DSCA_12990</name>
</gene>
<proteinExistence type="predicted"/>
<accession>A0A5K7YHN2</accession>
<dbReference type="AlphaFoldDB" id="A0A5K7YHN2"/>
<keyword evidence="2" id="KW-1185">Reference proteome</keyword>
<sequence>MPLIKSSGRGKQKGKMQILTWAEDGAVRVDIDDFWLPSNNPDSELWFMD</sequence>
<protein>
    <submittedName>
        <fullName evidence="1">Uncharacterized protein</fullName>
    </submittedName>
</protein>
<dbReference type="EMBL" id="AP021874">
    <property type="protein sequence ID" value="BBO67369.1"/>
    <property type="molecule type" value="Genomic_DNA"/>
</dbReference>
<dbReference type="Proteomes" id="UP000427906">
    <property type="component" value="Chromosome"/>
</dbReference>
<organism evidence="1 2">
    <name type="scientific">Desulfosarcina alkanivorans</name>
    <dbReference type="NCBI Taxonomy" id="571177"/>
    <lineage>
        <taxon>Bacteria</taxon>
        <taxon>Pseudomonadati</taxon>
        <taxon>Thermodesulfobacteriota</taxon>
        <taxon>Desulfobacteria</taxon>
        <taxon>Desulfobacterales</taxon>
        <taxon>Desulfosarcinaceae</taxon>
        <taxon>Desulfosarcina</taxon>
    </lineage>
</organism>
<evidence type="ECO:0000313" key="2">
    <source>
        <dbReference type="Proteomes" id="UP000427906"/>
    </source>
</evidence>
<evidence type="ECO:0000313" key="1">
    <source>
        <dbReference type="EMBL" id="BBO67369.1"/>
    </source>
</evidence>
<reference evidence="1 2" key="1">
    <citation type="submission" date="2019-11" db="EMBL/GenBank/DDBJ databases">
        <title>Comparative genomics of hydrocarbon-degrading Desulfosarcina strains.</title>
        <authorList>
            <person name="Watanabe M."/>
            <person name="Kojima H."/>
            <person name="Fukui M."/>
        </authorList>
    </citation>
    <scope>NUCLEOTIDE SEQUENCE [LARGE SCALE GENOMIC DNA]</scope>
    <source>
        <strain evidence="1 2">PL12</strain>
    </source>
</reference>